<proteinExistence type="predicted"/>
<accession>A0ABS3R673</accession>
<dbReference type="Proteomes" id="UP000666915">
    <property type="component" value="Unassembled WGS sequence"/>
</dbReference>
<keyword evidence="1" id="KW-0808">Transferase</keyword>
<protein>
    <submittedName>
        <fullName evidence="4">GNAT family N-acetyltransferase</fullName>
    </submittedName>
</protein>
<feature type="domain" description="N-acetyltransferase" evidence="3">
    <location>
        <begin position="1"/>
        <end position="160"/>
    </location>
</feature>
<name>A0ABS3R673_9ACTN</name>
<dbReference type="CDD" id="cd04301">
    <property type="entry name" value="NAT_SF"/>
    <property type="match status" value="1"/>
</dbReference>
<dbReference type="SUPFAM" id="SSF55729">
    <property type="entry name" value="Acyl-CoA N-acyltransferases (Nat)"/>
    <property type="match status" value="1"/>
</dbReference>
<evidence type="ECO:0000313" key="5">
    <source>
        <dbReference type="Proteomes" id="UP000666915"/>
    </source>
</evidence>
<dbReference type="InterPro" id="IPR000182">
    <property type="entry name" value="GNAT_dom"/>
</dbReference>
<keyword evidence="5" id="KW-1185">Reference proteome</keyword>
<dbReference type="EMBL" id="JAGEOK010000021">
    <property type="protein sequence ID" value="MBO2441718.1"/>
    <property type="molecule type" value="Genomic_DNA"/>
</dbReference>
<evidence type="ECO:0000256" key="2">
    <source>
        <dbReference type="ARBA" id="ARBA00023315"/>
    </source>
</evidence>
<reference evidence="4 5" key="1">
    <citation type="submission" date="2021-03" db="EMBL/GenBank/DDBJ databases">
        <authorList>
            <person name="Kanchanasin P."/>
            <person name="Saeng-In P."/>
            <person name="Phongsopitanun W."/>
            <person name="Yuki M."/>
            <person name="Kudo T."/>
            <person name="Ohkuma M."/>
            <person name="Tanasupawat S."/>
        </authorList>
    </citation>
    <scope>NUCLEOTIDE SEQUENCE [LARGE SCALE GENOMIC DNA]</scope>
    <source>
        <strain evidence="4 5">L46</strain>
    </source>
</reference>
<evidence type="ECO:0000256" key="1">
    <source>
        <dbReference type="ARBA" id="ARBA00022679"/>
    </source>
</evidence>
<sequence>MPGDLDAVAGLHTRARSDYYRGFVEEAELTDPAKAVARRDYWGRILGSDDHTVFLAHRADRPVGFAMIGACAHPDPDPRVSSEMHLYVDPGSFRQGIGTDLHRACVRAWQAASVSTARLWVQDFNQRAQAFYRSQGWAPDGHHRPDSVGLLGYILGIPAAD</sequence>
<keyword evidence="2" id="KW-0012">Acyltransferase</keyword>
<organism evidence="4 5">
    <name type="scientific">Actinomadura nitritigenes</name>
    <dbReference type="NCBI Taxonomy" id="134602"/>
    <lineage>
        <taxon>Bacteria</taxon>
        <taxon>Bacillati</taxon>
        <taxon>Actinomycetota</taxon>
        <taxon>Actinomycetes</taxon>
        <taxon>Streptosporangiales</taxon>
        <taxon>Thermomonosporaceae</taxon>
        <taxon>Actinomadura</taxon>
    </lineage>
</organism>
<dbReference type="InterPro" id="IPR050832">
    <property type="entry name" value="Bact_Acetyltransf"/>
</dbReference>
<dbReference type="InterPro" id="IPR016181">
    <property type="entry name" value="Acyl_CoA_acyltransferase"/>
</dbReference>
<dbReference type="Gene3D" id="3.40.630.30">
    <property type="match status" value="1"/>
</dbReference>
<dbReference type="Pfam" id="PF00583">
    <property type="entry name" value="Acetyltransf_1"/>
    <property type="match status" value="1"/>
</dbReference>
<gene>
    <name evidence="4" type="ORF">J4557_29765</name>
</gene>
<dbReference type="RefSeq" id="WP_208270066.1">
    <property type="nucleotide sequence ID" value="NZ_BAAAGM010000051.1"/>
</dbReference>
<dbReference type="PROSITE" id="PS51186">
    <property type="entry name" value="GNAT"/>
    <property type="match status" value="1"/>
</dbReference>
<dbReference type="PANTHER" id="PTHR43877">
    <property type="entry name" value="AMINOALKYLPHOSPHONATE N-ACETYLTRANSFERASE-RELATED-RELATED"/>
    <property type="match status" value="1"/>
</dbReference>
<evidence type="ECO:0000313" key="4">
    <source>
        <dbReference type="EMBL" id="MBO2441718.1"/>
    </source>
</evidence>
<evidence type="ECO:0000259" key="3">
    <source>
        <dbReference type="PROSITE" id="PS51186"/>
    </source>
</evidence>
<comment type="caution">
    <text evidence="4">The sequence shown here is derived from an EMBL/GenBank/DDBJ whole genome shotgun (WGS) entry which is preliminary data.</text>
</comment>